<dbReference type="InterPro" id="IPR023058">
    <property type="entry name" value="PPIase_PpiC_CS"/>
</dbReference>
<feature type="domain" description="PpiC" evidence="1">
    <location>
        <begin position="29"/>
        <end position="131"/>
    </location>
</feature>
<organism evidence="2">
    <name type="scientific">hydrothermal vent metagenome</name>
    <dbReference type="NCBI Taxonomy" id="652676"/>
    <lineage>
        <taxon>unclassified sequences</taxon>
        <taxon>metagenomes</taxon>
        <taxon>ecological metagenomes</taxon>
    </lineage>
</organism>
<reference evidence="2" key="1">
    <citation type="submission" date="2018-06" db="EMBL/GenBank/DDBJ databases">
        <authorList>
            <person name="Zhirakovskaya E."/>
        </authorList>
    </citation>
    <scope>NUCLEOTIDE SEQUENCE</scope>
</reference>
<dbReference type="InterPro" id="IPR046357">
    <property type="entry name" value="PPIase_dom_sf"/>
</dbReference>
<dbReference type="PROSITE" id="PS50198">
    <property type="entry name" value="PPIC_PPIASE_2"/>
    <property type="match status" value="2"/>
</dbReference>
<evidence type="ECO:0000313" key="2">
    <source>
        <dbReference type="EMBL" id="VAW26886.1"/>
    </source>
</evidence>
<dbReference type="PANTHER" id="PTHR47245:SF2">
    <property type="entry name" value="PEPTIDYL-PROLYL CIS-TRANS ISOMERASE HP_0175-RELATED"/>
    <property type="match status" value="1"/>
</dbReference>
<protein>
    <submittedName>
        <fullName evidence="2">Survival protein SurA (Peptidyl-prolyl cis-trans isomerase SurA)</fullName>
        <ecNumber evidence="2">5.2.1.8</ecNumber>
    </submittedName>
</protein>
<dbReference type="PANTHER" id="PTHR47245">
    <property type="entry name" value="PEPTIDYLPROLYL ISOMERASE"/>
    <property type="match status" value="1"/>
</dbReference>
<dbReference type="InterPro" id="IPR050245">
    <property type="entry name" value="PrsA_foldase"/>
</dbReference>
<accession>A0A3B0V4K4</accession>
<dbReference type="GO" id="GO:0003755">
    <property type="term" value="F:peptidyl-prolyl cis-trans isomerase activity"/>
    <property type="evidence" value="ECO:0007669"/>
    <property type="project" value="UniProtKB-EC"/>
</dbReference>
<feature type="non-terminal residue" evidence="2">
    <location>
        <position position="536"/>
    </location>
</feature>
<sequence>MYKNQLEESFLTPKKEEEALVKEAYERSMWEIKASHILIMVSKEGSPTDTLSAFNKISNIRERALKGENFSELAKTSSDDPSAKINGGDLGYFSVLQMVYPFENTAYSTPVGEISKPVRTQFGYHIIKVVDKRKNEGKIKVAHIMIRSTGKNAVDIQLKATQKIEMIDSLLKNGEPWNEICKKYSEDKNSVIQNGELKPFGRGQIVPEFEKAAFDIKEINDISEPIKTPFGWHIIKLINRVPLGTYEEEQSKLAQRIKSDSRASMPRSEMLKTLKTENNFYKNEEAVLKLTQIPPSVVIKNRWSFNSSYLDNSVILFSLNTLEITSGEFLATLNNKPFDKRLGVKEQMSKLIINYEDSLIVSYEKEKLPLKYPEYAFLVQEYYDGILLFSIMEDSVWNLSMKDSLTLFNYYKDNLDNYAIKLIDTTIFSSDSQSTLEALVNETPPTIKFNDWEVLKSNLLKEYNVSPLTLQIISTNSTEGKEIVRAQSKKTGNPFIIAHKWYWIKITEMLDYPPLIEIKGKVISDYQQYLDARFIK</sequence>
<evidence type="ECO:0000259" key="1">
    <source>
        <dbReference type="PROSITE" id="PS50198"/>
    </source>
</evidence>
<dbReference type="Pfam" id="PF13616">
    <property type="entry name" value="Rotamase_3"/>
    <property type="match status" value="1"/>
</dbReference>
<dbReference type="EMBL" id="UOES01000153">
    <property type="protein sequence ID" value="VAW26886.1"/>
    <property type="molecule type" value="Genomic_DNA"/>
</dbReference>
<dbReference type="AlphaFoldDB" id="A0A3B0V4K4"/>
<keyword evidence="2" id="KW-0413">Isomerase</keyword>
<name>A0A3B0V4K4_9ZZZZ</name>
<dbReference type="Pfam" id="PF00639">
    <property type="entry name" value="Rotamase"/>
    <property type="match status" value="1"/>
</dbReference>
<gene>
    <name evidence="2" type="ORF">MNBD_BACTEROID06-599</name>
</gene>
<dbReference type="PROSITE" id="PS01096">
    <property type="entry name" value="PPIC_PPIASE_1"/>
    <property type="match status" value="1"/>
</dbReference>
<proteinExistence type="predicted"/>
<dbReference type="InterPro" id="IPR000297">
    <property type="entry name" value="PPIase_PpiC"/>
</dbReference>
<dbReference type="EC" id="5.2.1.8" evidence="2"/>
<dbReference type="Gene3D" id="3.10.50.40">
    <property type="match status" value="2"/>
</dbReference>
<feature type="domain" description="PpiC" evidence="1">
    <location>
        <begin position="136"/>
        <end position="239"/>
    </location>
</feature>
<dbReference type="SUPFAM" id="SSF54534">
    <property type="entry name" value="FKBP-like"/>
    <property type="match status" value="2"/>
</dbReference>